<dbReference type="InterPro" id="IPR017871">
    <property type="entry name" value="ABC_transporter-like_CS"/>
</dbReference>
<keyword evidence="2" id="KW-0547">Nucleotide-binding</keyword>
<dbReference type="FunFam" id="3.40.50.300:FF:000134">
    <property type="entry name" value="Iron-enterobactin ABC transporter ATP-binding protein"/>
    <property type="match status" value="1"/>
</dbReference>
<evidence type="ECO:0000256" key="2">
    <source>
        <dbReference type="ARBA" id="ARBA00022741"/>
    </source>
</evidence>
<evidence type="ECO:0000313" key="6">
    <source>
        <dbReference type="Proteomes" id="UP000003706"/>
    </source>
</evidence>
<evidence type="ECO:0000259" key="4">
    <source>
        <dbReference type="PROSITE" id="PS50893"/>
    </source>
</evidence>
<proteinExistence type="predicted"/>
<dbReference type="InterPro" id="IPR003439">
    <property type="entry name" value="ABC_transporter-like_ATP-bd"/>
</dbReference>
<dbReference type="InterPro" id="IPR050153">
    <property type="entry name" value="Metal_Ion_Import_ABC"/>
</dbReference>
<gene>
    <name evidence="5" type="ORF">MetfoDRAFT_0275</name>
</gene>
<dbReference type="EMBL" id="AGJL01000004">
    <property type="protein sequence ID" value="EHP89085.1"/>
    <property type="molecule type" value="Genomic_DNA"/>
</dbReference>
<dbReference type="InterPro" id="IPR027417">
    <property type="entry name" value="P-loop_NTPase"/>
</dbReference>
<dbReference type="GO" id="GO:0016887">
    <property type="term" value="F:ATP hydrolysis activity"/>
    <property type="evidence" value="ECO:0007669"/>
    <property type="project" value="InterPro"/>
</dbReference>
<evidence type="ECO:0000256" key="1">
    <source>
        <dbReference type="ARBA" id="ARBA00022448"/>
    </source>
</evidence>
<dbReference type="Gene3D" id="3.40.50.300">
    <property type="entry name" value="P-loop containing nucleotide triphosphate hydrolases"/>
    <property type="match status" value="1"/>
</dbReference>
<dbReference type="PANTHER" id="PTHR42734">
    <property type="entry name" value="METAL TRANSPORT SYSTEM ATP-BINDING PROTEIN TM_0124-RELATED"/>
    <property type="match status" value="1"/>
</dbReference>
<dbReference type="Proteomes" id="UP000003706">
    <property type="component" value="Unassembled WGS sequence"/>
</dbReference>
<keyword evidence="6" id="KW-1185">Reference proteome</keyword>
<evidence type="ECO:0000313" key="5">
    <source>
        <dbReference type="EMBL" id="EHP89085.1"/>
    </source>
</evidence>
<keyword evidence="3" id="KW-0067">ATP-binding</keyword>
<keyword evidence="1" id="KW-0813">Transport</keyword>
<evidence type="ECO:0000256" key="3">
    <source>
        <dbReference type="ARBA" id="ARBA00022840"/>
    </source>
</evidence>
<accession>H1KWV2</accession>
<dbReference type="CDD" id="cd03214">
    <property type="entry name" value="ABC_Iron-Siderophores_B12_Hemin"/>
    <property type="match status" value="1"/>
</dbReference>
<dbReference type="RefSeq" id="WP_007043721.1">
    <property type="nucleotide sequence ID" value="NZ_AGJL01000004.1"/>
</dbReference>
<protein>
    <submittedName>
        <fullName evidence="5">ABC transporter related protein</fullName>
    </submittedName>
</protein>
<dbReference type="PROSITE" id="PS50893">
    <property type="entry name" value="ABC_TRANSPORTER_2"/>
    <property type="match status" value="1"/>
</dbReference>
<dbReference type="AlphaFoldDB" id="H1KWV2"/>
<dbReference type="PANTHER" id="PTHR42734:SF19">
    <property type="entry name" value="IRON COMPOUNDS ABC TRANSPORTER, ATP-BINDING PROTEIN"/>
    <property type="match status" value="1"/>
</dbReference>
<dbReference type="SMART" id="SM00382">
    <property type="entry name" value="AAA"/>
    <property type="match status" value="1"/>
</dbReference>
<dbReference type="SUPFAM" id="SSF52540">
    <property type="entry name" value="P-loop containing nucleoside triphosphate hydrolases"/>
    <property type="match status" value="1"/>
</dbReference>
<dbReference type="OrthoDB" id="24644at2157"/>
<dbReference type="GO" id="GO:0005524">
    <property type="term" value="F:ATP binding"/>
    <property type="evidence" value="ECO:0007669"/>
    <property type="project" value="UniProtKB-KW"/>
</dbReference>
<feature type="domain" description="ABC transporter" evidence="4">
    <location>
        <begin position="2"/>
        <end position="237"/>
    </location>
</feature>
<dbReference type="Pfam" id="PF00005">
    <property type="entry name" value="ABC_tran"/>
    <property type="match status" value="1"/>
</dbReference>
<sequence>MLRIENLYFYYEEKEILRGVNLKLKHEVGCILGANGVGKSTLLKSIVGLLKPKKGIIEFNGKNILNLGFKDRAKLISYVPQEFSINFPYTVFDTVLMGRNPHVDFLEGPNSKDEKITLKCLNILGINYLKDRPFTQLSGGQKRLVLIARGLAQEGKLMIFDEPTSYLDFKNQILVLSVIEKISRKFGKLVLLSLHDPNLAFFFCDNVFLMKDGVIIDCGKPDDVITEENIERLYNGLKTELIKFSDKKLVVPNKEFLELDVVL</sequence>
<dbReference type="PATRIC" id="fig|647171.4.peg.272"/>
<comment type="caution">
    <text evidence="5">The sequence shown here is derived from an EMBL/GenBank/DDBJ whole genome shotgun (WGS) entry which is preliminary data.</text>
</comment>
<organism evidence="5 6">
    <name type="scientific">Methanotorris formicicus Mc-S-70</name>
    <dbReference type="NCBI Taxonomy" id="647171"/>
    <lineage>
        <taxon>Archaea</taxon>
        <taxon>Methanobacteriati</taxon>
        <taxon>Methanobacteriota</taxon>
        <taxon>Methanomada group</taxon>
        <taxon>Methanococci</taxon>
        <taxon>Methanococcales</taxon>
        <taxon>Methanocaldococcaceae</taxon>
        <taxon>Methanotorris</taxon>
    </lineage>
</organism>
<reference evidence="5 6" key="1">
    <citation type="submission" date="2011-09" db="EMBL/GenBank/DDBJ databases">
        <title>The draft genome of Methanotorris formicicus Mc-S-70.</title>
        <authorList>
            <consortium name="US DOE Joint Genome Institute (JGI-PGF)"/>
            <person name="Lucas S."/>
            <person name="Han J."/>
            <person name="Lapidus A."/>
            <person name="Cheng J.-F."/>
            <person name="Goodwin L."/>
            <person name="Pitluck S."/>
            <person name="Peters L."/>
            <person name="Land M.L."/>
            <person name="Hauser L."/>
            <person name="Sieprawska-Lupa M."/>
            <person name="Takai K."/>
            <person name="Miyazaki J."/>
            <person name="Whitman W."/>
            <person name="Woyke T.J."/>
        </authorList>
    </citation>
    <scope>NUCLEOTIDE SEQUENCE [LARGE SCALE GENOMIC DNA]</scope>
    <source>
        <strain evidence="5 6">Mc-S-70</strain>
    </source>
</reference>
<dbReference type="STRING" id="647171.MetfoDRAFT_0275"/>
<dbReference type="InterPro" id="IPR003593">
    <property type="entry name" value="AAA+_ATPase"/>
</dbReference>
<dbReference type="PROSITE" id="PS00211">
    <property type="entry name" value="ABC_TRANSPORTER_1"/>
    <property type="match status" value="1"/>
</dbReference>
<name>H1KWV2_9EURY</name>